<gene>
    <name evidence="3" type="ORF">SAMN06295955_1248</name>
</gene>
<dbReference type="SUPFAM" id="SSF74653">
    <property type="entry name" value="TolA/TonB C-terminal domain"/>
    <property type="match status" value="1"/>
</dbReference>
<keyword evidence="2" id="KW-0472">Membrane</keyword>
<sequence length="233" mass="24148">MAAATLMPPGGPSGSRRRKPSPFTFGRILAVVGVGLVLVIGYAFMGKQTVSDRPNEMKTTTVILPPPPLPSPPEPEVVEQPPEPTIAPPIEQPMDTPPPPDASNDPVQGDNALTAREGAGPSNYGLQSGDGSGTRIGGRPGGGDAFAAYANVALNGIRAAAQGDRELSRGRYSVQLAVTVGPDGRITNVRVIGGGDDRRNARLREVLTGLQLSQRPPAGLPVMRIELNARSGA</sequence>
<feature type="transmembrane region" description="Helical" evidence="2">
    <location>
        <begin position="25"/>
        <end position="45"/>
    </location>
</feature>
<reference evidence="3 4" key="1">
    <citation type="submission" date="2017-06" db="EMBL/GenBank/DDBJ databases">
        <authorList>
            <person name="Kim H.J."/>
            <person name="Triplett B.A."/>
        </authorList>
    </citation>
    <scope>NUCLEOTIDE SEQUENCE [LARGE SCALE GENOMIC DNA]</scope>
    <source>
        <strain evidence="3 4">DS15</strain>
    </source>
</reference>
<evidence type="ECO:0000313" key="3">
    <source>
        <dbReference type="EMBL" id="SNT29620.1"/>
    </source>
</evidence>
<evidence type="ECO:0000313" key="4">
    <source>
        <dbReference type="Proteomes" id="UP000198339"/>
    </source>
</evidence>
<evidence type="ECO:0000256" key="2">
    <source>
        <dbReference type="SAM" id="Phobius"/>
    </source>
</evidence>
<feature type="compositionally biased region" description="Pro residues" evidence="1">
    <location>
        <begin position="64"/>
        <end position="101"/>
    </location>
</feature>
<dbReference type="AlphaFoldDB" id="A0A239LH50"/>
<organism evidence="3 4">
    <name type="scientific">Sphingopyxis indica</name>
    <dbReference type="NCBI Taxonomy" id="436663"/>
    <lineage>
        <taxon>Bacteria</taxon>
        <taxon>Pseudomonadati</taxon>
        <taxon>Pseudomonadota</taxon>
        <taxon>Alphaproteobacteria</taxon>
        <taxon>Sphingomonadales</taxon>
        <taxon>Sphingomonadaceae</taxon>
        <taxon>Sphingopyxis</taxon>
    </lineage>
</organism>
<feature type="region of interest" description="Disordered" evidence="1">
    <location>
        <begin position="55"/>
        <end position="139"/>
    </location>
</feature>
<dbReference type="RefSeq" id="WP_089217509.1">
    <property type="nucleotide sequence ID" value="NZ_FZPA01000024.1"/>
</dbReference>
<dbReference type="OrthoDB" id="7205754at2"/>
<proteinExistence type="predicted"/>
<protein>
    <submittedName>
        <fullName evidence="3">Protein TonB, links inner and outer membranes</fullName>
    </submittedName>
</protein>
<dbReference type="EMBL" id="FZPA01000024">
    <property type="protein sequence ID" value="SNT29620.1"/>
    <property type="molecule type" value="Genomic_DNA"/>
</dbReference>
<keyword evidence="2" id="KW-1133">Transmembrane helix</keyword>
<evidence type="ECO:0000256" key="1">
    <source>
        <dbReference type="SAM" id="MobiDB-lite"/>
    </source>
</evidence>
<keyword evidence="2" id="KW-0812">Transmembrane</keyword>
<accession>A0A239LH50</accession>
<feature type="compositionally biased region" description="Gly residues" evidence="1">
    <location>
        <begin position="128"/>
        <end position="139"/>
    </location>
</feature>
<keyword evidence="4" id="KW-1185">Reference proteome</keyword>
<name>A0A239LH50_9SPHN</name>
<dbReference type="Proteomes" id="UP000198339">
    <property type="component" value="Unassembled WGS sequence"/>
</dbReference>